<evidence type="ECO:0000256" key="1">
    <source>
        <dbReference type="SAM" id="Phobius"/>
    </source>
</evidence>
<protein>
    <submittedName>
        <fullName evidence="2">Retrovirus-related Gag-pol Polyprotein</fullName>
    </submittedName>
</protein>
<evidence type="ECO:0000313" key="3">
    <source>
        <dbReference type="Proteomes" id="UP000237271"/>
    </source>
</evidence>
<feature type="transmembrane region" description="Helical" evidence="1">
    <location>
        <begin position="6"/>
        <end position="29"/>
    </location>
</feature>
<name>A0A2P4YKR3_9STRA</name>
<dbReference type="AlphaFoldDB" id="A0A2P4YKR3"/>
<dbReference type="OrthoDB" id="113082at2759"/>
<organism evidence="2 3">
    <name type="scientific">Phytophthora palmivora</name>
    <dbReference type="NCBI Taxonomy" id="4796"/>
    <lineage>
        <taxon>Eukaryota</taxon>
        <taxon>Sar</taxon>
        <taxon>Stramenopiles</taxon>
        <taxon>Oomycota</taxon>
        <taxon>Peronosporomycetes</taxon>
        <taxon>Peronosporales</taxon>
        <taxon>Peronosporaceae</taxon>
        <taxon>Phytophthora</taxon>
    </lineage>
</organism>
<comment type="caution">
    <text evidence="2">The sequence shown here is derived from an EMBL/GenBank/DDBJ whole genome shotgun (WGS) entry which is preliminary data.</text>
</comment>
<sequence length="282" mass="32798">MDNSEYWSLVGGSLILLTVYMDDIIIANIKLVVSERERKFEVKDLGSVRLLLSMENTYIPGQVMWISQRCHIKKILNRFKMDEYRILPTPQAMGCVPLPATSDQEDTNDPNVPYRYAVRCLQYLVQCIRPELANEVRTLGKYLNKYRTLRWRYEYCGIYVEPWTTKVESSDLHFFAYADADLGNKKDDRYSITGYVLQLNGGTYAYKSRRQRIVTDYTCRAEFVAANKGTYKTKSVDLKYHKVRDYPQRGEFEVRYCPSTDMLADIFTKPLGTNYSVSSDGN</sequence>
<dbReference type="Proteomes" id="UP000237271">
    <property type="component" value="Unassembled WGS sequence"/>
</dbReference>
<keyword evidence="1" id="KW-1133">Transmembrane helix</keyword>
<keyword evidence="3" id="KW-1185">Reference proteome</keyword>
<proteinExistence type="predicted"/>
<dbReference type="CDD" id="cd09272">
    <property type="entry name" value="RNase_HI_RT_Ty1"/>
    <property type="match status" value="1"/>
</dbReference>
<dbReference type="PANTHER" id="PTHR11439">
    <property type="entry name" value="GAG-POL-RELATED RETROTRANSPOSON"/>
    <property type="match status" value="1"/>
</dbReference>
<keyword evidence="1" id="KW-0812">Transmembrane</keyword>
<gene>
    <name evidence="2" type="ORF">PHPALM_4084</name>
</gene>
<evidence type="ECO:0000313" key="2">
    <source>
        <dbReference type="EMBL" id="POM78390.1"/>
    </source>
</evidence>
<accession>A0A2P4YKR3</accession>
<reference evidence="2 3" key="1">
    <citation type="journal article" date="2017" name="Genome Biol. Evol.">
        <title>Phytophthora megakarya and P. palmivora, closely related causal agents of cacao black pod rot, underwent increases in genome sizes and gene numbers by different mechanisms.</title>
        <authorList>
            <person name="Ali S.S."/>
            <person name="Shao J."/>
            <person name="Lary D.J."/>
            <person name="Kronmiller B."/>
            <person name="Shen D."/>
            <person name="Strem M.D."/>
            <person name="Amoako-Attah I."/>
            <person name="Akrofi A.Y."/>
            <person name="Begoude B.A."/>
            <person name="Ten Hoopen G.M."/>
            <person name="Coulibaly K."/>
            <person name="Kebe B.I."/>
            <person name="Melnick R.L."/>
            <person name="Guiltinan M.J."/>
            <person name="Tyler B.M."/>
            <person name="Meinhardt L.W."/>
            <person name="Bailey B.A."/>
        </authorList>
    </citation>
    <scope>NUCLEOTIDE SEQUENCE [LARGE SCALE GENOMIC DNA]</scope>
    <source>
        <strain evidence="3">sbr112.9</strain>
    </source>
</reference>
<dbReference type="PANTHER" id="PTHR11439:SF467">
    <property type="entry name" value="INTEGRASE CATALYTIC DOMAIN-CONTAINING PROTEIN"/>
    <property type="match status" value="1"/>
</dbReference>
<keyword evidence="1" id="KW-0472">Membrane</keyword>
<dbReference type="EMBL" id="NCKW01002026">
    <property type="protein sequence ID" value="POM78390.1"/>
    <property type="molecule type" value="Genomic_DNA"/>
</dbReference>